<evidence type="ECO:0000256" key="1">
    <source>
        <dbReference type="ARBA" id="ARBA00004308"/>
    </source>
</evidence>
<dbReference type="InterPro" id="IPR000719">
    <property type="entry name" value="Prot_kinase_dom"/>
</dbReference>
<feature type="transmembrane region" description="Helical" evidence="9">
    <location>
        <begin position="241"/>
        <end position="262"/>
    </location>
</feature>
<dbReference type="AlphaFoldDB" id="A0A653DIL4"/>
<keyword evidence="10" id="KW-0732">Signal</keyword>
<keyword evidence="5" id="KW-0067">ATP-binding</keyword>
<dbReference type="InterPro" id="IPR050122">
    <property type="entry name" value="RTK"/>
</dbReference>
<dbReference type="InterPro" id="IPR008266">
    <property type="entry name" value="Tyr_kinase_AS"/>
</dbReference>
<evidence type="ECO:0000259" key="11">
    <source>
        <dbReference type="PROSITE" id="PS50011"/>
    </source>
</evidence>
<evidence type="ECO:0000256" key="3">
    <source>
        <dbReference type="ARBA" id="ARBA00022741"/>
    </source>
</evidence>
<dbReference type="InterPro" id="IPR011009">
    <property type="entry name" value="Kinase-like_dom_sf"/>
</dbReference>
<dbReference type="GO" id="GO:0012505">
    <property type="term" value="C:endomembrane system"/>
    <property type="evidence" value="ECO:0007669"/>
    <property type="project" value="UniProtKB-SubCell"/>
</dbReference>
<proteinExistence type="predicted"/>
<keyword evidence="9" id="KW-0812">Transmembrane</keyword>
<protein>
    <recommendedName>
        <fullName evidence="11">Protein kinase domain-containing protein</fullName>
    </recommendedName>
</protein>
<dbReference type="GO" id="GO:0007169">
    <property type="term" value="P:cell surface receptor protein tyrosine kinase signaling pathway"/>
    <property type="evidence" value="ECO:0007669"/>
    <property type="project" value="TreeGrafter"/>
</dbReference>
<dbReference type="GO" id="GO:0005886">
    <property type="term" value="C:plasma membrane"/>
    <property type="evidence" value="ECO:0007669"/>
    <property type="project" value="TreeGrafter"/>
</dbReference>
<dbReference type="GO" id="GO:0043235">
    <property type="term" value="C:receptor complex"/>
    <property type="evidence" value="ECO:0007669"/>
    <property type="project" value="TreeGrafter"/>
</dbReference>
<dbReference type="CDD" id="cd00192">
    <property type="entry name" value="PTKc"/>
    <property type="match status" value="1"/>
</dbReference>
<evidence type="ECO:0000256" key="8">
    <source>
        <dbReference type="ARBA" id="ARBA00051243"/>
    </source>
</evidence>
<dbReference type="EMBL" id="CAACVG010012290">
    <property type="protein sequence ID" value="VEN60046.1"/>
    <property type="molecule type" value="Genomic_DNA"/>
</dbReference>
<dbReference type="Gene3D" id="1.10.510.10">
    <property type="entry name" value="Transferase(Phosphotransferase) domain 1"/>
    <property type="match status" value="1"/>
</dbReference>
<dbReference type="FunFam" id="1.10.510.10:FF:001512">
    <property type="entry name" value="Receptor tyrosine-protein kinase erbB-2"/>
    <property type="match status" value="1"/>
</dbReference>
<sequence>MNSDMMLKIAVRVFIALSTTLLAQVCFSCDEFRILHEDSGKYVKLYAFIDRHSNIRINVVLEKSLDQEGGVEMVISEGSYVYREPQNITLGNYTFELNSTREPYSKRILQFSLPHLNVTRELHLDCPGVCCIICSSMVVDVTNVTKLGENEYLLSVSTNASSDLEIMTVKYTDVTIGLSYNVSNGTVDENGIQFTMDKVQDGGRYEITVIYYDADNVYCKNSTVTSLEVPVRIEPITHIKIIMVVVLLMLVGVTMILILKYARQIAAIILKAKHGHFQSNDVPPFLSHGKEVESVIYKPILPPRPVPQDPYEFPREKIQHVRVLDQGEFGIVYESKAWGLHGRRGYTMVAVKVLKDCIPDSEIAMFRHEINLQKRIGNHKNVIRMLGCVELTQPMMIILELVPTGNLKHYFKKLRDVWSGTDRRRFFGETSADGGYIQPEYGEIGDYTKRPCENLQNIVEKSERAEYLPKQLFYDEVLETDDDTDNSDDLIHCDSTETTPLFDKEPEPALDHKELEDFAYQIACGMSHLESKGIVHRDLAARNILITHNKILKVSDFGMSKQGTYVSHSLKKIPLRWKALEFLEQFKDDSKSDVWAYGVVLWEIGTLGAFPYEEISNDNILHYLQSGQRLSKPITCTHDHYQVMLSCWEREPYKRPTFSELKKHFASKKNHAYVDFRGISPNYVFPPMCDEDDGMDIKDISGIQEILNGGANSEVT</sequence>
<evidence type="ECO:0000256" key="5">
    <source>
        <dbReference type="ARBA" id="ARBA00022840"/>
    </source>
</evidence>
<dbReference type="InterPro" id="IPR001245">
    <property type="entry name" value="Ser-Thr/Tyr_kinase_cat_dom"/>
</dbReference>
<evidence type="ECO:0000256" key="10">
    <source>
        <dbReference type="SAM" id="SignalP"/>
    </source>
</evidence>
<keyword evidence="3" id="KW-0547">Nucleotide-binding</keyword>
<dbReference type="OrthoDB" id="3256376at2759"/>
<dbReference type="InterPro" id="IPR020635">
    <property type="entry name" value="Tyr_kinase_cat_dom"/>
</dbReference>
<evidence type="ECO:0000256" key="6">
    <source>
        <dbReference type="ARBA" id="ARBA00023136"/>
    </source>
</evidence>
<dbReference type="PROSITE" id="PS00109">
    <property type="entry name" value="PROTEIN_KINASE_TYR"/>
    <property type="match status" value="1"/>
</dbReference>
<dbReference type="Proteomes" id="UP000410492">
    <property type="component" value="Unassembled WGS sequence"/>
</dbReference>
<dbReference type="GO" id="GO:0030182">
    <property type="term" value="P:neuron differentiation"/>
    <property type="evidence" value="ECO:0007669"/>
    <property type="project" value="UniProtKB-ARBA"/>
</dbReference>
<feature type="domain" description="Protein kinase" evidence="11">
    <location>
        <begin position="318"/>
        <end position="674"/>
    </location>
</feature>
<dbReference type="Pfam" id="PF07714">
    <property type="entry name" value="PK_Tyr_Ser-Thr"/>
    <property type="match status" value="1"/>
</dbReference>
<keyword evidence="9" id="KW-1133">Transmembrane helix</keyword>
<reference evidence="12 13" key="1">
    <citation type="submission" date="2019-01" db="EMBL/GenBank/DDBJ databases">
        <authorList>
            <person name="Sayadi A."/>
        </authorList>
    </citation>
    <scope>NUCLEOTIDE SEQUENCE [LARGE SCALE GENOMIC DNA]</scope>
</reference>
<dbReference type="Gene3D" id="3.30.200.20">
    <property type="entry name" value="Phosphorylase Kinase, domain 1"/>
    <property type="match status" value="1"/>
</dbReference>
<dbReference type="PROSITE" id="PS50011">
    <property type="entry name" value="PROTEIN_KINASE_DOM"/>
    <property type="match status" value="1"/>
</dbReference>
<dbReference type="SMART" id="SM00219">
    <property type="entry name" value="TyrKc"/>
    <property type="match status" value="1"/>
</dbReference>
<accession>A0A653DIL4</accession>
<gene>
    <name evidence="12" type="ORF">CALMAC_LOCUS17859</name>
</gene>
<comment type="subcellular location">
    <subcellularLocation>
        <location evidence="1">Endomembrane system</location>
    </subcellularLocation>
</comment>
<dbReference type="PANTHER" id="PTHR24416">
    <property type="entry name" value="TYROSINE-PROTEIN KINASE RECEPTOR"/>
    <property type="match status" value="1"/>
</dbReference>
<keyword evidence="7" id="KW-0829">Tyrosine-protein kinase</keyword>
<dbReference type="SUPFAM" id="SSF56112">
    <property type="entry name" value="Protein kinase-like (PK-like)"/>
    <property type="match status" value="1"/>
</dbReference>
<dbReference type="GO" id="GO:0004714">
    <property type="term" value="F:transmembrane receptor protein tyrosine kinase activity"/>
    <property type="evidence" value="ECO:0007669"/>
    <property type="project" value="UniProtKB-EC"/>
</dbReference>
<comment type="catalytic activity">
    <reaction evidence="8">
        <text>L-tyrosyl-[protein] + ATP = O-phospho-L-tyrosyl-[protein] + ADP + H(+)</text>
        <dbReference type="Rhea" id="RHEA:10596"/>
        <dbReference type="Rhea" id="RHEA-COMP:10136"/>
        <dbReference type="Rhea" id="RHEA-COMP:20101"/>
        <dbReference type="ChEBI" id="CHEBI:15378"/>
        <dbReference type="ChEBI" id="CHEBI:30616"/>
        <dbReference type="ChEBI" id="CHEBI:46858"/>
        <dbReference type="ChEBI" id="CHEBI:61978"/>
        <dbReference type="ChEBI" id="CHEBI:456216"/>
        <dbReference type="EC" id="2.7.10.1"/>
    </reaction>
</comment>
<feature type="signal peptide" evidence="10">
    <location>
        <begin position="1"/>
        <end position="23"/>
    </location>
</feature>
<evidence type="ECO:0000256" key="2">
    <source>
        <dbReference type="ARBA" id="ARBA00022679"/>
    </source>
</evidence>
<evidence type="ECO:0000256" key="7">
    <source>
        <dbReference type="ARBA" id="ARBA00023137"/>
    </source>
</evidence>
<dbReference type="GO" id="GO:0051130">
    <property type="term" value="P:positive regulation of cellular component organization"/>
    <property type="evidence" value="ECO:0007669"/>
    <property type="project" value="UniProtKB-ARBA"/>
</dbReference>
<dbReference type="GO" id="GO:0005524">
    <property type="term" value="F:ATP binding"/>
    <property type="evidence" value="ECO:0007669"/>
    <property type="project" value="UniProtKB-KW"/>
</dbReference>
<evidence type="ECO:0000256" key="9">
    <source>
        <dbReference type="SAM" id="Phobius"/>
    </source>
</evidence>
<dbReference type="PANTHER" id="PTHR24416:SF594">
    <property type="entry name" value="PROTEIN KINASE DOMAIN-CONTAINING PROTEIN"/>
    <property type="match status" value="1"/>
</dbReference>
<keyword evidence="4" id="KW-0418">Kinase</keyword>
<organism evidence="12 13">
    <name type="scientific">Callosobruchus maculatus</name>
    <name type="common">Southern cowpea weevil</name>
    <name type="synonym">Pulse bruchid</name>
    <dbReference type="NCBI Taxonomy" id="64391"/>
    <lineage>
        <taxon>Eukaryota</taxon>
        <taxon>Metazoa</taxon>
        <taxon>Ecdysozoa</taxon>
        <taxon>Arthropoda</taxon>
        <taxon>Hexapoda</taxon>
        <taxon>Insecta</taxon>
        <taxon>Pterygota</taxon>
        <taxon>Neoptera</taxon>
        <taxon>Endopterygota</taxon>
        <taxon>Coleoptera</taxon>
        <taxon>Polyphaga</taxon>
        <taxon>Cucujiformia</taxon>
        <taxon>Chrysomeloidea</taxon>
        <taxon>Chrysomelidae</taxon>
        <taxon>Bruchinae</taxon>
        <taxon>Bruchini</taxon>
        <taxon>Callosobruchus</taxon>
    </lineage>
</organism>
<evidence type="ECO:0000313" key="13">
    <source>
        <dbReference type="Proteomes" id="UP000410492"/>
    </source>
</evidence>
<keyword evidence="13" id="KW-1185">Reference proteome</keyword>
<evidence type="ECO:0000256" key="4">
    <source>
        <dbReference type="ARBA" id="ARBA00022777"/>
    </source>
</evidence>
<keyword evidence="6 9" id="KW-0472">Membrane</keyword>
<keyword evidence="2" id="KW-0808">Transferase</keyword>
<feature type="chain" id="PRO_5024970804" description="Protein kinase domain-containing protein" evidence="10">
    <location>
        <begin position="24"/>
        <end position="716"/>
    </location>
</feature>
<dbReference type="GO" id="GO:0050793">
    <property type="term" value="P:regulation of developmental process"/>
    <property type="evidence" value="ECO:0007669"/>
    <property type="project" value="UniProtKB-ARBA"/>
</dbReference>
<dbReference type="GO" id="GO:0048468">
    <property type="term" value="P:cell development"/>
    <property type="evidence" value="ECO:0007669"/>
    <property type="project" value="UniProtKB-ARBA"/>
</dbReference>
<name>A0A653DIL4_CALMS</name>
<evidence type="ECO:0000313" key="12">
    <source>
        <dbReference type="EMBL" id="VEN60046.1"/>
    </source>
</evidence>